<dbReference type="Proteomes" id="UP000030689">
    <property type="component" value="Unassembled WGS sequence"/>
</dbReference>
<dbReference type="PANTHER" id="PTHR33527:SF52">
    <property type="entry name" value="F13F21.27 PROTEIN"/>
    <property type="match status" value="1"/>
</dbReference>
<name>V4KT76_EUTSA</name>
<dbReference type="EMBL" id="KI517809">
    <property type="protein sequence ID" value="ESQ30558.1"/>
    <property type="molecule type" value="Genomic_DNA"/>
</dbReference>
<dbReference type="AlphaFoldDB" id="V4KT76"/>
<dbReference type="KEGG" id="eus:EUTSA_v10012183mg"/>
<feature type="region of interest" description="Disordered" evidence="1">
    <location>
        <begin position="1"/>
        <end position="25"/>
    </location>
</feature>
<dbReference type="PANTHER" id="PTHR33527">
    <property type="entry name" value="OS07G0274300 PROTEIN"/>
    <property type="match status" value="1"/>
</dbReference>
<dbReference type="eggNOG" id="ENOG502SPGG">
    <property type="taxonomic scope" value="Eukaryota"/>
</dbReference>
<evidence type="ECO:0000313" key="2">
    <source>
        <dbReference type="EMBL" id="ESQ30558.1"/>
    </source>
</evidence>
<accession>V4KT76</accession>
<proteinExistence type="predicted"/>
<sequence length="345" mass="39320">MASSSSSSSSYFSSSYSNTDPSSSSMGVTREEFNAFHKIDRTLFTRLVFGLHRDMNQSSQVIGFLFLLEQIAYARDLIAFLISLPDAFIDAVANEIVVCLTLLYNQNYSALLVADNNDDNSIIPLIMSVTGGRLTLRFLHQNRETFLFVLGKNLNDICNRAFEDLFVIAEMYNKERLLALETEKIIEEMKKIRLGVQQETVNRLSVQQERASTPSSSVTEATRKINAETEEAEKEENKEEEIPADDRTVFLTFSKGYPISEEEVRVYFEKKFGEVIEAIQMKEVKEDEQPLFAKMVLKMQCASKIEEIVRARCKNKFTIDGKHVWARKFVPKNPNPPASFSSSYI</sequence>
<dbReference type="OrthoDB" id="1882251at2759"/>
<dbReference type="Gramene" id="ESQ30558">
    <property type="protein sequence ID" value="ESQ30558"/>
    <property type="gene ID" value="EUTSA_v10012183mg"/>
</dbReference>
<evidence type="ECO:0000313" key="3">
    <source>
        <dbReference type="Proteomes" id="UP000030689"/>
    </source>
</evidence>
<gene>
    <name evidence="2" type="ORF">EUTSA_v10012183mg</name>
</gene>
<dbReference type="STRING" id="72664.V4KT76"/>
<dbReference type="OMA" id="ANEIGVC"/>
<organism evidence="2 3">
    <name type="scientific">Eutrema salsugineum</name>
    <name type="common">Saltwater cress</name>
    <name type="synonym">Sisymbrium salsugineum</name>
    <dbReference type="NCBI Taxonomy" id="72664"/>
    <lineage>
        <taxon>Eukaryota</taxon>
        <taxon>Viridiplantae</taxon>
        <taxon>Streptophyta</taxon>
        <taxon>Embryophyta</taxon>
        <taxon>Tracheophyta</taxon>
        <taxon>Spermatophyta</taxon>
        <taxon>Magnoliopsida</taxon>
        <taxon>eudicotyledons</taxon>
        <taxon>Gunneridae</taxon>
        <taxon>Pentapetalae</taxon>
        <taxon>rosids</taxon>
        <taxon>malvids</taxon>
        <taxon>Brassicales</taxon>
        <taxon>Brassicaceae</taxon>
        <taxon>Eutremeae</taxon>
        <taxon>Eutrema</taxon>
    </lineage>
</organism>
<evidence type="ECO:0008006" key="4">
    <source>
        <dbReference type="Google" id="ProtNLM"/>
    </source>
</evidence>
<keyword evidence="3" id="KW-1185">Reference proteome</keyword>
<reference evidence="2 3" key="1">
    <citation type="journal article" date="2013" name="Front. Plant Sci.">
        <title>The Reference Genome of the Halophytic Plant Eutrema salsugineum.</title>
        <authorList>
            <person name="Yang R."/>
            <person name="Jarvis D.E."/>
            <person name="Chen H."/>
            <person name="Beilstein M.A."/>
            <person name="Grimwood J."/>
            <person name="Jenkins J."/>
            <person name="Shu S."/>
            <person name="Prochnik S."/>
            <person name="Xin M."/>
            <person name="Ma C."/>
            <person name="Schmutz J."/>
            <person name="Wing R.A."/>
            <person name="Mitchell-Olds T."/>
            <person name="Schumaker K.S."/>
            <person name="Wang X."/>
        </authorList>
    </citation>
    <scope>NUCLEOTIDE SEQUENCE [LARGE SCALE GENOMIC DNA]</scope>
</reference>
<evidence type="ECO:0000256" key="1">
    <source>
        <dbReference type="SAM" id="MobiDB-lite"/>
    </source>
</evidence>
<protein>
    <recommendedName>
        <fullName evidence="4">RRM domain-containing protein</fullName>
    </recommendedName>
</protein>